<keyword evidence="3 4" id="KW-0998">Cell outer membrane</keyword>
<evidence type="ECO:0000256" key="4">
    <source>
        <dbReference type="HAMAP-Rule" id="MF_01411"/>
    </source>
</evidence>
<dbReference type="PANTHER" id="PTHR30189:SF1">
    <property type="entry name" value="LPS-ASSEMBLY PROTEIN LPTD"/>
    <property type="match status" value="1"/>
</dbReference>
<accession>A0ABN8DIJ3</accession>
<comment type="caution">
    <text evidence="4">Lacks conserved residue(s) required for the propagation of feature annotation.</text>
</comment>
<feature type="region of interest" description="Disordered" evidence="5">
    <location>
        <begin position="749"/>
        <end position="772"/>
    </location>
</feature>
<dbReference type="InterPro" id="IPR007543">
    <property type="entry name" value="LptD_C"/>
</dbReference>
<evidence type="ECO:0000259" key="6">
    <source>
        <dbReference type="Pfam" id="PF03968"/>
    </source>
</evidence>
<feature type="signal peptide" evidence="4">
    <location>
        <begin position="1"/>
        <end position="24"/>
    </location>
</feature>
<feature type="compositionally biased region" description="Polar residues" evidence="5">
    <location>
        <begin position="27"/>
        <end position="51"/>
    </location>
</feature>
<dbReference type="RefSeq" id="WP_237485073.1">
    <property type="nucleotide sequence ID" value="NZ_CAKLCM010000002.1"/>
</dbReference>
<dbReference type="Pfam" id="PF04453">
    <property type="entry name" value="LptD"/>
    <property type="match status" value="1"/>
</dbReference>
<dbReference type="Gene3D" id="2.60.450.10">
    <property type="entry name" value="Lipopolysaccharide (LPS) transport protein A like domain"/>
    <property type="match status" value="2"/>
</dbReference>
<sequence length="772" mass="87012" precursor="true">MSRFSRTYLAASIGAALFAPFIHAEDSSNSDGQSMPPAQQCSVDTAQTSDTNQEPITIEADSLEAINGDRASYKGNVVVVQGSKTITAEQVTLHQAENIVIAEGNVTLDDGQFRVVSDKITNNLDTEEITAENTAYEMICGGGRGDAVFISKTGEAMYQIDDGSITTCPAGDNSWRFIADDIEIDQNEEIATLYGSRVEVQSVPVFYLPYLTMPITENRKSGFLFPSVSLGSKNGFEFELPYYWNIAPNYDLLSTLHYMQNRGLQLKGDFRYLTEANSGELSAEYLYNDDKYPEHGDRWAYQYQNVSRFGEHWLIDLDYAKVSDNDYFQDLDSNLGDRSDGHLSQSGSVSYRTKSWDAKLTVQDFQLLVDDTIPYQLMPQLEFNYYSPDLYQQINFDLVSHVSRFVTDDDDKPEATRVHIEPGFTLPLTTTWGTWTTEARYLMTYYQQDLDGLDSSFDSLEESVTRTLPEFSTKANMVLERGTTIFEGYTQTLEPQVQYLYVPETDQDDIYLYDTTLLQTDYYGLFRNRRYSGVDYIAAANQFSYGATSRFYDGGQKERLAISFGQIYYLDNSSQSPNSSSEDDTSNYSSWAIETDFNYDDKVFYHGGIQYDIDSSEVSVANSAIEYRVNDNFVQANYRYVTRDYIEGLESYSDDELNALTSDGISQIGLLGGYSINRNWNVSAQYFFDTTESEAVEWLAKVEYQSDCWYVGIDYSRELTGWSSGEVGVGSAEFDDNVSLNFGITGLGGNSRAPEPPSGNALSYGRPFILNN</sequence>
<reference evidence="8" key="1">
    <citation type="submission" date="2021-12" db="EMBL/GenBank/DDBJ databases">
        <authorList>
            <person name="Rodrigo-Torres L."/>
            <person name="Arahal R. D."/>
            <person name="Lucena T."/>
        </authorList>
    </citation>
    <scope>NUCLEOTIDE SEQUENCE</scope>
    <source>
        <strain evidence="8">CECT 8226</strain>
    </source>
</reference>
<comment type="subcellular location">
    <subcellularLocation>
        <location evidence="4">Cell outer membrane</location>
    </subcellularLocation>
</comment>
<keyword evidence="2 4" id="KW-0472">Membrane</keyword>
<dbReference type="InterPro" id="IPR020889">
    <property type="entry name" value="LipoPS_assembly_LptD"/>
</dbReference>
<comment type="subunit">
    <text evidence="4">Component of the lipopolysaccharide transport and assembly complex. Interacts with LptE and LptA.</text>
</comment>
<organism evidence="8 9">
    <name type="scientific">Vibrio hippocampi</name>
    <dbReference type="NCBI Taxonomy" id="654686"/>
    <lineage>
        <taxon>Bacteria</taxon>
        <taxon>Pseudomonadati</taxon>
        <taxon>Pseudomonadota</taxon>
        <taxon>Gammaproteobacteria</taxon>
        <taxon>Vibrionales</taxon>
        <taxon>Vibrionaceae</taxon>
        <taxon>Vibrio</taxon>
    </lineage>
</organism>
<feature type="region of interest" description="Disordered" evidence="5">
    <location>
        <begin position="26"/>
        <end position="51"/>
    </location>
</feature>
<evidence type="ECO:0000256" key="2">
    <source>
        <dbReference type="ARBA" id="ARBA00023136"/>
    </source>
</evidence>
<keyword evidence="9" id="KW-1185">Reference proteome</keyword>
<evidence type="ECO:0000259" key="7">
    <source>
        <dbReference type="Pfam" id="PF04453"/>
    </source>
</evidence>
<comment type="similarity">
    <text evidence="4">Belongs to the LptD family.</text>
</comment>
<gene>
    <name evidence="4 8" type="primary">lptD</name>
    <name evidence="8" type="ORF">VHP8226_02209</name>
</gene>
<dbReference type="InterPro" id="IPR050218">
    <property type="entry name" value="LptD"/>
</dbReference>
<keyword evidence="1 4" id="KW-0732">Signal</keyword>
<dbReference type="PANTHER" id="PTHR30189">
    <property type="entry name" value="LPS-ASSEMBLY PROTEIN"/>
    <property type="match status" value="1"/>
</dbReference>
<feature type="chain" id="PRO_5044922578" description="LPS-assembly protein LptD" evidence="4">
    <location>
        <begin position="25"/>
        <end position="772"/>
    </location>
</feature>
<dbReference type="NCBIfam" id="NF002997">
    <property type="entry name" value="PRK03761.1"/>
    <property type="match status" value="1"/>
</dbReference>
<evidence type="ECO:0000313" key="8">
    <source>
        <dbReference type="EMBL" id="CAH0526833.1"/>
    </source>
</evidence>
<evidence type="ECO:0000313" key="9">
    <source>
        <dbReference type="Proteomes" id="UP000838160"/>
    </source>
</evidence>
<name>A0ABN8DIJ3_9VIBR</name>
<dbReference type="EMBL" id="CAKLCM010000002">
    <property type="protein sequence ID" value="CAH0526833.1"/>
    <property type="molecule type" value="Genomic_DNA"/>
</dbReference>
<dbReference type="HAMAP" id="MF_01411">
    <property type="entry name" value="LPS_assembly_LptD"/>
    <property type="match status" value="1"/>
</dbReference>
<feature type="domain" description="LptD C-terminal" evidence="7">
    <location>
        <begin position="297"/>
        <end position="680"/>
    </location>
</feature>
<protein>
    <recommendedName>
        <fullName evidence="4">LPS-assembly protein LptD</fullName>
    </recommendedName>
</protein>
<comment type="function">
    <text evidence="4">Together with LptE, is involved in the assembly of lipopolysaccharide (LPS) at the surface of the outer membrane.</text>
</comment>
<evidence type="ECO:0000256" key="5">
    <source>
        <dbReference type="SAM" id="MobiDB-lite"/>
    </source>
</evidence>
<proteinExistence type="inferred from homology"/>
<comment type="caution">
    <text evidence="8">The sequence shown here is derived from an EMBL/GenBank/DDBJ whole genome shotgun (WGS) entry which is preliminary data.</text>
</comment>
<dbReference type="Pfam" id="PF03968">
    <property type="entry name" value="LptD_N"/>
    <property type="match status" value="1"/>
</dbReference>
<evidence type="ECO:0000256" key="1">
    <source>
        <dbReference type="ARBA" id="ARBA00022729"/>
    </source>
</evidence>
<dbReference type="Proteomes" id="UP000838160">
    <property type="component" value="Unassembled WGS sequence"/>
</dbReference>
<dbReference type="InterPro" id="IPR005653">
    <property type="entry name" value="OstA-like_N"/>
</dbReference>
<evidence type="ECO:0000256" key="3">
    <source>
        <dbReference type="ARBA" id="ARBA00023237"/>
    </source>
</evidence>
<feature type="domain" description="Organic solvent tolerance-like N-terminal" evidence="6">
    <location>
        <begin position="57"/>
        <end position="189"/>
    </location>
</feature>